<name>A0A0G4PUS8_PENC3</name>
<accession>A0A0G4PUS8</accession>
<evidence type="ECO:0000313" key="1">
    <source>
        <dbReference type="EMBL" id="CRL30280.1"/>
    </source>
</evidence>
<dbReference type="EMBL" id="HG793180">
    <property type="protein sequence ID" value="CRL30280.1"/>
    <property type="molecule type" value="Genomic_DNA"/>
</dbReference>
<dbReference type="AlphaFoldDB" id="A0A0G4PUS8"/>
<evidence type="ECO:0000313" key="2">
    <source>
        <dbReference type="Proteomes" id="UP000053732"/>
    </source>
</evidence>
<organism evidence="1 2">
    <name type="scientific">Penicillium camemberti (strain FM 013)</name>
    <dbReference type="NCBI Taxonomy" id="1429867"/>
    <lineage>
        <taxon>Eukaryota</taxon>
        <taxon>Fungi</taxon>
        <taxon>Dikarya</taxon>
        <taxon>Ascomycota</taxon>
        <taxon>Pezizomycotina</taxon>
        <taxon>Eurotiomycetes</taxon>
        <taxon>Eurotiomycetidae</taxon>
        <taxon>Eurotiales</taxon>
        <taxon>Aspergillaceae</taxon>
        <taxon>Penicillium</taxon>
    </lineage>
</organism>
<keyword evidence="2" id="KW-1185">Reference proteome</keyword>
<dbReference type="STRING" id="1429867.A0A0G4PUS8"/>
<protein>
    <submittedName>
        <fullName evidence="1">Str. FM013</fullName>
    </submittedName>
</protein>
<dbReference type="Proteomes" id="UP000053732">
    <property type="component" value="Unassembled WGS sequence"/>
</dbReference>
<sequence length="62" mass="7137">MIEYGKPFSQHRRATVFNRKPRYNKIISEEASGRNIKQLLNTYEDRGKILVIGGDRAGRASE</sequence>
<proteinExistence type="predicted"/>
<gene>
    <name evidence="1" type="ORF">PCAMFM013_S047g000008</name>
</gene>
<reference evidence="1 2" key="1">
    <citation type="journal article" date="2014" name="Nat. Commun.">
        <title>Multiple recent horizontal transfers of a large genomic region in cheese making fungi.</title>
        <authorList>
            <person name="Cheeseman K."/>
            <person name="Ropars J."/>
            <person name="Renault P."/>
            <person name="Dupont J."/>
            <person name="Gouzy J."/>
            <person name="Branca A."/>
            <person name="Abraham A.L."/>
            <person name="Ceppi M."/>
            <person name="Conseiller E."/>
            <person name="Debuchy R."/>
            <person name="Malagnac F."/>
            <person name="Goarin A."/>
            <person name="Silar P."/>
            <person name="Lacoste S."/>
            <person name="Sallet E."/>
            <person name="Bensimon A."/>
            <person name="Giraud T."/>
            <person name="Brygoo Y."/>
        </authorList>
    </citation>
    <scope>NUCLEOTIDE SEQUENCE [LARGE SCALE GENOMIC DNA]</scope>
    <source>
        <strain evidence="2">FM 013</strain>
    </source>
</reference>